<evidence type="ECO:0000313" key="16">
    <source>
        <dbReference type="Proteomes" id="UP000594034"/>
    </source>
</evidence>
<comment type="similarity">
    <text evidence="9">Belongs to the methyl-accepting chemotaxis (MCP) protein family.</text>
</comment>
<dbReference type="RefSeq" id="WP_193002393.1">
    <property type="nucleotide sequence ID" value="NZ_CP040449.1"/>
</dbReference>
<keyword evidence="5 11" id="KW-0812">Transmembrane</keyword>
<dbReference type="EMBL" id="CP040449">
    <property type="protein sequence ID" value="QFI56080.1"/>
    <property type="molecule type" value="Genomic_DNA"/>
</dbReference>
<feature type="domain" description="Methyl-accepting transducer" evidence="12">
    <location>
        <begin position="391"/>
        <end position="627"/>
    </location>
</feature>
<keyword evidence="16" id="KW-1185">Reference proteome</keyword>
<dbReference type="Gene3D" id="1.10.287.950">
    <property type="entry name" value="Methyl-accepting chemotaxis protein"/>
    <property type="match status" value="1"/>
</dbReference>
<dbReference type="PANTHER" id="PTHR32089">
    <property type="entry name" value="METHYL-ACCEPTING CHEMOTAXIS PROTEIN MCPB"/>
    <property type="match status" value="1"/>
</dbReference>
<dbReference type="CDD" id="cd06225">
    <property type="entry name" value="HAMP"/>
    <property type="match status" value="1"/>
</dbReference>
<dbReference type="GO" id="GO:0006935">
    <property type="term" value="P:chemotaxis"/>
    <property type="evidence" value="ECO:0007669"/>
    <property type="project" value="UniProtKB-KW"/>
</dbReference>
<dbReference type="GO" id="GO:0007165">
    <property type="term" value="P:signal transduction"/>
    <property type="evidence" value="ECO:0007669"/>
    <property type="project" value="UniProtKB-KW"/>
</dbReference>
<feature type="transmembrane region" description="Helical" evidence="11">
    <location>
        <begin position="12"/>
        <end position="35"/>
    </location>
</feature>
<feature type="domain" description="HAMP" evidence="14">
    <location>
        <begin position="332"/>
        <end position="386"/>
    </location>
</feature>
<keyword evidence="6 11" id="KW-1133">Transmembrane helix</keyword>
<dbReference type="InterPro" id="IPR000727">
    <property type="entry name" value="T_SNARE_dom"/>
</dbReference>
<keyword evidence="4" id="KW-0997">Cell inner membrane</keyword>
<dbReference type="Proteomes" id="UP000594034">
    <property type="component" value="Chromosome"/>
</dbReference>
<dbReference type="SUPFAM" id="SSF58104">
    <property type="entry name" value="Methyl-accepting chemotaxis protein (MCP) signaling domain"/>
    <property type="match status" value="1"/>
</dbReference>
<sequence length="663" mass="71178">MSVLTATIRGRYTAVFVLFMVLVTGLTVLGIQLWVKPRLQQAAEQNLALLVSEIATDITRELDAVQSQARAITQLVPELGSEQIDALLPSLIDQYGNAMVFGGGIWPLPNQRAEGRDKFSTFYHRDAGNQLIVNTYWNSSEAPNYYEQPWHRAGQQAPRGQCVWAAAYKDGASAQPRTNCAMGIYRGGALYGVSTIDVTLGFFNDLVAKKEREIGGQVLIVEGDGKILSRNGALQGDVVLSNLSEQGKDPFASALRPLLAQVQGDVVRGTFSAQGEEQTLLLQAVPGTPWLLATALPTRVLTQSSSEVLTLLASIQLPLVGLLFLLMLWAIRQLGQRLAELKCNIEALSAGDADLTARIRVSGSDEIDQIAGSINHFIAYLQQLMREVTDSSALFVRELERLGGQTSDSHATLARHAAETEQVVTAVNELSSTADSVAGHATETADFTRQASSQAEHSRAVVASASASVMALIDEVDAAAAKVQTMQEEANHISCVLGVIGGIAEQTNLLALNAAIEAARAGEQGRGFAVVADEVRALAARTQNSTAEVGGMLSRLTQGVAQVVVAMEQTKRRCQEAASTTGEVNEGLDSMADSVVRINDLSSQIATAAEEQSRVTEEINRNMVAIRDMLSHLADSVESTRESTTTLTGANQQLQQMVHRFRV</sequence>
<evidence type="ECO:0000256" key="11">
    <source>
        <dbReference type="SAM" id="Phobius"/>
    </source>
</evidence>
<evidence type="ECO:0000313" key="15">
    <source>
        <dbReference type="EMBL" id="QFI56080.1"/>
    </source>
</evidence>
<dbReference type="CDD" id="cd11386">
    <property type="entry name" value="MCP_signal"/>
    <property type="match status" value="1"/>
</dbReference>
<evidence type="ECO:0000259" key="12">
    <source>
        <dbReference type="PROSITE" id="PS50111"/>
    </source>
</evidence>
<dbReference type="FunFam" id="1.10.287.950:FF:000001">
    <property type="entry name" value="Methyl-accepting chemotaxis sensory transducer"/>
    <property type="match status" value="1"/>
</dbReference>
<evidence type="ECO:0000256" key="2">
    <source>
        <dbReference type="ARBA" id="ARBA00022475"/>
    </source>
</evidence>
<organism evidence="15 16">
    <name type="scientific">Aeromonas simiae</name>
    <dbReference type="NCBI Taxonomy" id="218936"/>
    <lineage>
        <taxon>Bacteria</taxon>
        <taxon>Pseudomonadati</taxon>
        <taxon>Pseudomonadota</taxon>
        <taxon>Gammaproteobacteria</taxon>
        <taxon>Aeromonadales</taxon>
        <taxon>Aeromonadaceae</taxon>
        <taxon>Aeromonas</taxon>
    </lineage>
</organism>
<evidence type="ECO:0000256" key="9">
    <source>
        <dbReference type="ARBA" id="ARBA00029447"/>
    </source>
</evidence>
<evidence type="ECO:0000256" key="4">
    <source>
        <dbReference type="ARBA" id="ARBA00022519"/>
    </source>
</evidence>
<dbReference type="PANTHER" id="PTHR32089:SF55">
    <property type="entry name" value="METHYL ACCEPTING SENSORY TRANSDUCER WITH CACHE_2 SMALL MOLECULE BINDING DOMAIN"/>
    <property type="match status" value="1"/>
</dbReference>
<evidence type="ECO:0000256" key="10">
    <source>
        <dbReference type="PROSITE-ProRule" id="PRU00284"/>
    </source>
</evidence>
<dbReference type="CDD" id="cd18774">
    <property type="entry name" value="PDC2_HK_sensor"/>
    <property type="match status" value="1"/>
</dbReference>
<accession>A0A5J6WZZ9</accession>
<dbReference type="Pfam" id="PF00015">
    <property type="entry name" value="MCPsignal"/>
    <property type="match status" value="1"/>
</dbReference>
<dbReference type="PROSITE" id="PS50111">
    <property type="entry name" value="CHEMOTAXIS_TRANSDUC_2"/>
    <property type="match status" value="1"/>
</dbReference>
<evidence type="ECO:0000256" key="8">
    <source>
        <dbReference type="ARBA" id="ARBA00023224"/>
    </source>
</evidence>
<dbReference type="Pfam" id="PF00672">
    <property type="entry name" value="HAMP"/>
    <property type="match status" value="1"/>
</dbReference>
<comment type="subcellular location">
    <subcellularLocation>
        <location evidence="1">Cell inner membrane</location>
        <topology evidence="1">Multi-pass membrane protein</topology>
    </subcellularLocation>
</comment>
<dbReference type="InterPro" id="IPR004089">
    <property type="entry name" value="MCPsignal_dom"/>
</dbReference>
<evidence type="ECO:0000256" key="5">
    <source>
        <dbReference type="ARBA" id="ARBA00022692"/>
    </source>
</evidence>
<dbReference type="KEGG" id="asim:FE240_16220"/>
<dbReference type="SMART" id="SM00304">
    <property type="entry name" value="HAMP"/>
    <property type="match status" value="2"/>
</dbReference>
<keyword evidence="8 10" id="KW-0807">Transducer</keyword>
<reference evidence="15 16" key="1">
    <citation type="submission" date="2019-05" db="EMBL/GenBank/DDBJ databases">
        <title>OXA-830, a novel chromosomally encoded expanded-spectrum class D beta-lactamase in Aeromonas simiae.</title>
        <authorList>
            <person name="Zhou W."/>
            <person name="Chen Q."/>
        </authorList>
    </citation>
    <scope>NUCLEOTIDE SEQUENCE [LARGE SCALE GENOMIC DNA]</scope>
    <source>
        <strain evidence="15 16">A6</strain>
    </source>
</reference>
<dbReference type="Gene3D" id="3.30.450.20">
    <property type="entry name" value="PAS domain"/>
    <property type="match status" value="1"/>
</dbReference>
<dbReference type="PROSITE" id="PS50192">
    <property type="entry name" value="T_SNARE"/>
    <property type="match status" value="1"/>
</dbReference>
<dbReference type="PROSITE" id="PS50885">
    <property type="entry name" value="HAMP"/>
    <property type="match status" value="1"/>
</dbReference>
<protein>
    <submittedName>
        <fullName evidence="15">Methyl-accepting chemotaxis protein</fullName>
    </submittedName>
</protein>
<name>A0A5J6WZZ9_9GAMM</name>
<dbReference type="AlphaFoldDB" id="A0A5J6WZZ9"/>
<evidence type="ECO:0000256" key="3">
    <source>
        <dbReference type="ARBA" id="ARBA00022500"/>
    </source>
</evidence>
<feature type="domain" description="T-SNARE coiled-coil homology" evidence="13">
    <location>
        <begin position="578"/>
        <end position="623"/>
    </location>
</feature>
<evidence type="ECO:0000256" key="6">
    <source>
        <dbReference type="ARBA" id="ARBA00022989"/>
    </source>
</evidence>
<dbReference type="InterPro" id="IPR003660">
    <property type="entry name" value="HAMP_dom"/>
</dbReference>
<proteinExistence type="inferred from homology"/>
<dbReference type="GO" id="GO:0005886">
    <property type="term" value="C:plasma membrane"/>
    <property type="evidence" value="ECO:0007669"/>
    <property type="project" value="UniProtKB-SubCell"/>
</dbReference>
<evidence type="ECO:0000256" key="7">
    <source>
        <dbReference type="ARBA" id="ARBA00023136"/>
    </source>
</evidence>
<dbReference type="InterPro" id="IPR033479">
    <property type="entry name" value="dCache_1"/>
</dbReference>
<evidence type="ECO:0000259" key="13">
    <source>
        <dbReference type="PROSITE" id="PS50192"/>
    </source>
</evidence>
<evidence type="ECO:0000256" key="1">
    <source>
        <dbReference type="ARBA" id="ARBA00004429"/>
    </source>
</evidence>
<dbReference type="Pfam" id="PF02743">
    <property type="entry name" value="dCache_1"/>
    <property type="match status" value="1"/>
</dbReference>
<keyword evidence="3" id="KW-0145">Chemotaxis</keyword>
<gene>
    <name evidence="15" type="ORF">FE240_16220</name>
</gene>
<keyword evidence="7 11" id="KW-0472">Membrane</keyword>
<keyword evidence="2" id="KW-1003">Cell membrane</keyword>
<evidence type="ECO:0000259" key="14">
    <source>
        <dbReference type="PROSITE" id="PS50885"/>
    </source>
</evidence>
<dbReference type="SMART" id="SM00283">
    <property type="entry name" value="MA"/>
    <property type="match status" value="1"/>
</dbReference>